<organism evidence="3 4">
    <name type="scientific">Phyllosticta paracitricarpa</name>
    <dbReference type="NCBI Taxonomy" id="2016321"/>
    <lineage>
        <taxon>Eukaryota</taxon>
        <taxon>Fungi</taxon>
        <taxon>Dikarya</taxon>
        <taxon>Ascomycota</taxon>
        <taxon>Pezizomycotina</taxon>
        <taxon>Dothideomycetes</taxon>
        <taxon>Dothideomycetes incertae sedis</taxon>
        <taxon>Botryosphaeriales</taxon>
        <taxon>Phyllostictaceae</taxon>
        <taxon>Phyllosticta</taxon>
    </lineage>
</organism>
<feature type="transmembrane region" description="Helical" evidence="2">
    <location>
        <begin position="725"/>
        <end position="743"/>
    </location>
</feature>
<accession>A0ABR1NGT4</accession>
<dbReference type="PANTHER" id="PTHR37544:SF1">
    <property type="entry name" value="PHOSPHORIBOSYLAMINOIMIDAZOLE-SUCCINOCARBOXAMIDE SYNTHASE"/>
    <property type="match status" value="1"/>
</dbReference>
<feature type="transmembrane region" description="Helical" evidence="2">
    <location>
        <begin position="683"/>
        <end position="705"/>
    </location>
</feature>
<evidence type="ECO:0000256" key="2">
    <source>
        <dbReference type="SAM" id="Phobius"/>
    </source>
</evidence>
<feature type="transmembrane region" description="Helical" evidence="2">
    <location>
        <begin position="410"/>
        <end position="433"/>
    </location>
</feature>
<keyword evidence="4" id="KW-1185">Reference proteome</keyword>
<feature type="transmembrane region" description="Helical" evidence="2">
    <location>
        <begin position="259"/>
        <end position="281"/>
    </location>
</feature>
<proteinExistence type="predicted"/>
<keyword evidence="2" id="KW-0472">Membrane</keyword>
<keyword evidence="2" id="KW-0812">Transmembrane</keyword>
<dbReference type="Proteomes" id="UP001367316">
    <property type="component" value="Unassembled WGS sequence"/>
</dbReference>
<reference evidence="3 4" key="1">
    <citation type="submission" date="2024-04" db="EMBL/GenBank/DDBJ databases">
        <title>Phyllosticta paracitricarpa is synonymous to the EU quarantine fungus P. citricarpa based on phylogenomic analyses.</title>
        <authorList>
            <consortium name="Lawrence Berkeley National Laboratory"/>
            <person name="Van ingen-buijs V.A."/>
            <person name="Van westerhoven A.C."/>
            <person name="Haridas S."/>
            <person name="Skiadas P."/>
            <person name="Martin F."/>
            <person name="Groenewald J.Z."/>
            <person name="Crous P.W."/>
            <person name="Seidl M.F."/>
        </authorList>
    </citation>
    <scope>NUCLEOTIDE SEQUENCE [LARGE SCALE GENOMIC DNA]</scope>
    <source>
        <strain evidence="3 4">CBS 141358</strain>
    </source>
</reference>
<protein>
    <recommendedName>
        <fullName evidence="5">Phosphoribosylaminoimidazole-succinocarboxamide synthase</fullName>
    </recommendedName>
</protein>
<feature type="compositionally biased region" description="Polar residues" evidence="1">
    <location>
        <begin position="835"/>
        <end position="846"/>
    </location>
</feature>
<dbReference type="EMBL" id="JBBPBF010000004">
    <property type="protein sequence ID" value="KAK7614401.1"/>
    <property type="molecule type" value="Genomic_DNA"/>
</dbReference>
<evidence type="ECO:0000313" key="4">
    <source>
        <dbReference type="Proteomes" id="UP001367316"/>
    </source>
</evidence>
<dbReference type="Pfam" id="PF11915">
    <property type="entry name" value="DUF3433"/>
    <property type="match status" value="2"/>
</dbReference>
<feature type="region of interest" description="Disordered" evidence="1">
    <location>
        <begin position="832"/>
        <end position="854"/>
    </location>
</feature>
<gene>
    <name evidence="3" type="ORF">JOL62DRAFT_302803</name>
</gene>
<evidence type="ECO:0000256" key="1">
    <source>
        <dbReference type="SAM" id="MobiDB-lite"/>
    </source>
</evidence>
<name>A0ABR1NGT4_9PEZI</name>
<evidence type="ECO:0000313" key="3">
    <source>
        <dbReference type="EMBL" id="KAK7614401.1"/>
    </source>
</evidence>
<feature type="compositionally biased region" description="Polar residues" evidence="1">
    <location>
        <begin position="137"/>
        <end position="157"/>
    </location>
</feature>
<evidence type="ECO:0008006" key="5">
    <source>
        <dbReference type="Google" id="ProtNLM"/>
    </source>
</evidence>
<keyword evidence="2" id="KW-1133">Transmembrane helix</keyword>
<feature type="transmembrane region" description="Helical" evidence="2">
    <location>
        <begin position="367"/>
        <end position="390"/>
    </location>
</feature>
<comment type="caution">
    <text evidence="3">The sequence shown here is derived from an EMBL/GenBank/DDBJ whole genome shotgun (WGS) entry which is preliminary data.</text>
</comment>
<dbReference type="PANTHER" id="PTHR37544">
    <property type="entry name" value="SPRAY-RELATED"/>
    <property type="match status" value="1"/>
</dbReference>
<feature type="region of interest" description="Disordered" evidence="1">
    <location>
        <begin position="85"/>
        <end position="160"/>
    </location>
</feature>
<feature type="transmembrane region" description="Helical" evidence="2">
    <location>
        <begin position="614"/>
        <end position="631"/>
    </location>
</feature>
<sequence length="894" mass="99713">MSSNEPLLALKHTNCNQPCPDLHPKSDEQLTLSVHTASRPQIIQHAPSQQSFSASEDYYTVSSEISTASDLSDDRSQVTIVRHTTPPDAYHTPLASPDPLTTVHEQRPSQDSTATAVRPKVSFSESTITRKPVASTRRPSGSQCRSIMDSESLSTTPGVDDTPYIRFAIDQLTRDEEVRGTRIYPVNDQEYPVDRIVSDEGLGYVHPGHPITADVLNPARPPPMQPLDVQRDIFVPCTPSFDAVQYPPLNFLPGIVRPAWLGLFILLCVLMVVGMIVSAIWSSNHQGLLDYVNLGDSRYFLFQYFPPLLGMVFLMWLHQIAAALQRLSPFMALASDSSKTRSEGVFLDLYPTQFMLPTFQHFKSGQYTFGVFFLVCWMFLFTIPLLGSSFNVRFHGPVSDGQFRWVAAQGVIWTAITLYLLLIISLILVCLVLQQPTGLKWDARCLADVVVLLERSNNMADYKDSEVFTSLQEFRETLANRTDRLGYWHTSRRPSDIFYGLGEPGGAPRKYVIGENGKITEKHSLPGLSNPTEVDVEAARHAGDIRMDIREEEVRRAYVPWFLKDTFVVAWIVVAVILLLVFLAVSFANKAVVNGFKPLVSVATNSGGFSSSNFLYSFLPVVLAMILYLAIQTLDLTLRRLHPFAMLSNPGGSPADVSLLLDYPARLPINVTIVAFLNKHYRVAGLSLASLITAFTLPVLASGIFWTQFYRDTGSIRVAAHPAAYYSLCAFLCLYGMALSLIFPQRYSMATPHESRNLAQIISWLYQSRIVNDPAFSRPRTKAELCTRLCGPRVYGEQGQNWVGSLRSLFTPSKQALHAQYRQQGESTVGFAVNGESSSQRPSGSRENGEKRRVSVVDPGSVRYGFGIHYGRDGNEHLGIDRVQRGEGRMMHFD</sequence>
<feature type="transmembrane region" description="Helical" evidence="2">
    <location>
        <begin position="566"/>
        <end position="588"/>
    </location>
</feature>
<feature type="transmembrane region" description="Helical" evidence="2">
    <location>
        <begin position="301"/>
        <end position="324"/>
    </location>
</feature>
<dbReference type="InterPro" id="IPR021840">
    <property type="entry name" value="DUF3433"/>
</dbReference>